<accession>A0A5C3KAT3</accession>
<protein>
    <submittedName>
        <fullName evidence="3">Uncharacterized protein</fullName>
    </submittedName>
</protein>
<feature type="region of interest" description="Disordered" evidence="1">
    <location>
        <begin position="255"/>
        <end position="290"/>
    </location>
</feature>
<gene>
    <name evidence="3" type="ORF">FA15DRAFT_738259</name>
</gene>
<feature type="region of interest" description="Disordered" evidence="1">
    <location>
        <begin position="304"/>
        <end position="332"/>
    </location>
</feature>
<feature type="compositionally biased region" description="Polar residues" evidence="1">
    <location>
        <begin position="269"/>
        <end position="278"/>
    </location>
</feature>
<feature type="non-terminal residue" evidence="3">
    <location>
        <position position="1"/>
    </location>
</feature>
<keyword evidence="2" id="KW-1133">Transmembrane helix</keyword>
<name>A0A5C3KAT3_COPMA</name>
<feature type="region of interest" description="Disordered" evidence="1">
    <location>
        <begin position="1"/>
        <end position="111"/>
    </location>
</feature>
<feature type="compositionally biased region" description="Pro residues" evidence="1">
    <location>
        <begin position="76"/>
        <end position="89"/>
    </location>
</feature>
<evidence type="ECO:0000313" key="4">
    <source>
        <dbReference type="Proteomes" id="UP000307440"/>
    </source>
</evidence>
<dbReference type="AlphaFoldDB" id="A0A5C3KAT3"/>
<evidence type="ECO:0000256" key="2">
    <source>
        <dbReference type="SAM" id="Phobius"/>
    </source>
</evidence>
<reference evidence="3 4" key="1">
    <citation type="journal article" date="2019" name="Nat. Ecol. Evol.">
        <title>Megaphylogeny resolves global patterns of mushroom evolution.</title>
        <authorList>
            <person name="Varga T."/>
            <person name="Krizsan K."/>
            <person name="Foldi C."/>
            <person name="Dima B."/>
            <person name="Sanchez-Garcia M."/>
            <person name="Sanchez-Ramirez S."/>
            <person name="Szollosi G.J."/>
            <person name="Szarkandi J.G."/>
            <person name="Papp V."/>
            <person name="Albert L."/>
            <person name="Andreopoulos W."/>
            <person name="Angelini C."/>
            <person name="Antonin V."/>
            <person name="Barry K.W."/>
            <person name="Bougher N.L."/>
            <person name="Buchanan P."/>
            <person name="Buyck B."/>
            <person name="Bense V."/>
            <person name="Catcheside P."/>
            <person name="Chovatia M."/>
            <person name="Cooper J."/>
            <person name="Damon W."/>
            <person name="Desjardin D."/>
            <person name="Finy P."/>
            <person name="Geml J."/>
            <person name="Haridas S."/>
            <person name="Hughes K."/>
            <person name="Justo A."/>
            <person name="Karasinski D."/>
            <person name="Kautmanova I."/>
            <person name="Kiss B."/>
            <person name="Kocsube S."/>
            <person name="Kotiranta H."/>
            <person name="LaButti K.M."/>
            <person name="Lechner B.E."/>
            <person name="Liimatainen K."/>
            <person name="Lipzen A."/>
            <person name="Lukacs Z."/>
            <person name="Mihaltcheva S."/>
            <person name="Morgado L.N."/>
            <person name="Niskanen T."/>
            <person name="Noordeloos M.E."/>
            <person name="Ohm R.A."/>
            <person name="Ortiz-Santana B."/>
            <person name="Ovrebo C."/>
            <person name="Racz N."/>
            <person name="Riley R."/>
            <person name="Savchenko A."/>
            <person name="Shiryaev A."/>
            <person name="Soop K."/>
            <person name="Spirin V."/>
            <person name="Szebenyi C."/>
            <person name="Tomsovsky M."/>
            <person name="Tulloss R.E."/>
            <person name="Uehling J."/>
            <person name="Grigoriev I.V."/>
            <person name="Vagvolgyi C."/>
            <person name="Papp T."/>
            <person name="Martin F.M."/>
            <person name="Miettinen O."/>
            <person name="Hibbett D.S."/>
            <person name="Nagy L.G."/>
        </authorList>
    </citation>
    <scope>NUCLEOTIDE SEQUENCE [LARGE SCALE GENOMIC DNA]</scope>
    <source>
        <strain evidence="3 4">CBS 121175</strain>
    </source>
</reference>
<dbReference type="EMBL" id="ML210594">
    <property type="protein sequence ID" value="TFK16972.1"/>
    <property type="molecule type" value="Genomic_DNA"/>
</dbReference>
<evidence type="ECO:0000313" key="3">
    <source>
        <dbReference type="EMBL" id="TFK16972.1"/>
    </source>
</evidence>
<organism evidence="3 4">
    <name type="scientific">Coprinopsis marcescibilis</name>
    <name type="common">Agaric fungus</name>
    <name type="synonym">Psathyrella marcescibilis</name>
    <dbReference type="NCBI Taxonomy" id="230819"/>
    <lineage>
        <taxon>Eukaryota</taxon>
        <taxon>Fungi</taxon>
        <taxon>Dikarya</taxon>
        <taxon>Basidiomycota</taxon>
        <taxon>Agaricomycotina</taxon>
        <taxon>Agaricomycetes</taxon>
        <taxon>Agaricomycetidae</taxon>
        <taxon>Agaricales</taxon>
        <taxon>Agaricineae</taxon>
        <taxon>Psathyrellaceae</taxon>
        <taxon>Coprinopsis</taxon>
    </lineage>
</organism>
<keyword evidence="4" id="KW-1185">Reference proteome</keyword>
<feature type="compositionally biased region" description="Pro residues" evidence="1">
    <location>
        <begin position="323"/>
        <end position="332"/>
    </location>
</feature>
<proteinExistence type="predicted"/>
<keyword evidence="2" id="KW-0812">Transmembrane</keyword>
<dbReference type="Proteomes" id="UP000307440">
    <property type="component" value="Unassembled WGS sequence"/>
</dbReference>
<feature type="compositionally biased region" description="Polar residues" evidence="1">
    <location>
        <begin position="91"/>
        <end position="101"/>
    </location>
</feature>
<feature type="transmembrane region" description="Helical" evidence="2">
    <location>
        <begin position="152"/>
        <end position="174"/>
    </location>
</feature>
<evidence type="ECO:0000256" key="1">
    <source>
        <dbReference type="SAM" id="MobiDB-lite"/>
    </source>
</evidence>
<sequence>VAAGNASSVLEIRRAKSTTKGQFPDAEPPDSELFPIEPPTTTVDPTSEDFVFITSLTELALLSPPPRPSRSAPSSPSKPIPRTTPPPPLTNGDTDTPSSAATLPPQVPNPFSFSTTILRSPDGTTTSIIIILDTPTPKNGRPSSKPLPVGPIIGGSIGALALLQILILILLFAWRRRKRGSALAVALSFPWGRPQADDGGFGGLARAFGIRRRSNFKASSGRAGDYAILPPAVPFRKGYTQRTGYLDNEAMAGAPAREGNTVPDGLPANSGTGFTPGSSGRPDGWLEDGNEALKERIRFLQQQVASLRARDARPASTSTSAEEPPPMYSSNV</sequence>
<keyword evidence="2" id="KW-0472">Membrane</keyword>